<feature type="compositionally biased region" description="Low complexity" evidence="7">
    <location>
        <begin position="588"/>
        <end position="598"/>
    </location>
</feature>
<dbReference type="GO" id="GO:0003723">
    <property type="term" value="F:RNA binding"/>
    <property type="evidence" value="ECO:0007669"/>
    <property type="project" value="UniProtKB-KW"/>
</dbReference>
<feature type="domain" description="SURP motif" evidence="8">
    <location>
        <begin position="183"/>
        <end position="225"/>
    </location>
</feature>
<evidence type="ECO:0000256" key="6">
    <source>
        <dbReference type="ARBA" id="ARBA00023187"/>
    </source>
</evidence>
<feature type="compositionally biased region" description="Basic and acidic residues" evidence="7">
    <location>
        <begin position="879"/>
        <end position="915"/>
    </location>
</feature>
<feature type="compositionally biased region" description="Basic residues" evidence="7">
    <location>
        <begin position="775"/>
        <end position="786"/>
    </location>
</feature>
<keyword evidence="5" id="KW-0804">Transcription</keyword>
<evidence type="ECO:0000259" key="8">
    <source>
        <dbReference type="PROSITE" id="PS50128"/>
    </source>
</evidence>
<feature type="region of interest" description="Disordered" evidence="7">
    <location>
        <begin position="1"/>
        <end position="24"/>
    </location>
</feature>
<dbReference type="EMBL" id="CAUYUE010000013">
    <property type="protein sequence ID" value="CAK0785895.1"/>
    <property type="molecule type" value="Genomic_DNA"/>
</dbReference>
<accession>A0AAV1II52</accession>
<organism evidence="9 10">
    <name type="scientific">Coccomyxa viridis</name>
    <dbReference type="NCBI Taxonomy" id="1274662"/>
    <lineage>
        <taxon>Eukaryota</taxon>
        <taxon>Viridiplantae</taxon>
        <taxon>Chlorophyta</taxon>
        <taxon>core chlorophytes</taxon>
        <taxon>Trebouxiophyceae</taxon>
        <taxon>Trebouxiophyceae incertae sedis</taxon>
        <taxon>Coccomyxaceae</taxon>
        <taxon>Coccomyxa</taxon>
    </lineage>
</organism>
<protein>
    <recommendedName>
        <fullName evidence="8">SURP motif domain-containing protein</fullName>
    </recommendedName>
</protein>
<evidence type="ECO:0000256" key="7">
    <source>
        <dbReference type="SAM" id="MobiDB-lite"/>
    </source>
</evidence>
<feature type="compositionally biased region" description="Basic and acidic residues" evidence="7">
    <location>
        <begin position="549"/>
        <end position="568"/>
    </location>
</feature>
<feature type="compositionally biased region" description="Basic residues" evidence="7">
    <location>
        <begin position="916"/>
        <end position="925"/>
    </location>
</feature>
<dbReference type="InterPro" id="IPR035967">
    <property type="entry name" value="SWAP/Surp_sf"/>
</dbReference>
<feature type="region of interest" description="Disordered" evidence="7">
    <location>
        <begin position="441"/>
        <end position="462"/>
    </location>
</feature>
<reference evidence="9 10" key="1">
    <citation type="submission" date="2023-10" db="EMBL/GenBank/DDBJ databases">
        <authorList>
            <person name="Maclean D."/>
            <person name="Macfadyen A."/>
        </authorList>
    </citation>
    <scope>NUCLEOTIDE SEQUENCE [LARGE SCALE GENOMIC DNA]</scope>
</reference>
<feature type="region of interest" description="Disordered" evidence="7">
    <location>
        <begin position="694"/>
        <end position="955"/>
    </location>
</feature>
<dbReference type="PANTHER" id="PTHR13161:SF15">
    <property type="entry name" value="SPLICING FACTOR, SUPPRESSOR OF WHITE-APRICOT HOMOLOG"/>
    <property type="match status" value="1"/>
</dbReference>
<dbReference type="InterPro" id="IPR040397">
    <property type="entry name" value="SWAP"/>
</dbReference>
<dbReference type="SMART" id="SM01141">
    <property type="entry name" value="DRY_EERY"/>
    <property type="match status" value="1"/>
</dbReference>
<evidence type="ECO:0000256" key="4">
    <source>
        <dbReference type="ARBA" id="ARBA00023015"/>
    </source>
</evidence>
<keyword evidence="1" id="KW-0507">mRNA processing</keyword>
<feature type="compositionally biased region" description="Low complexity" evidence="7">
    <location>
        <begin position="569"/>
        <end position="579"/>
    </location>
</feature>
<feature type="compositionally biased region" description="Low complexity" evidence="7">
    <location>
        <begin position="441"/>
        <end position="452"/>
    </location>
</feature>
<proteinExistence type="predicted"/>
<feature type="compositionally biased region" description="Low complexity" evidence="7">
    <location>
        <begin position="520"/>
        <end position="543"/>
    </location>
</feature>
<dbReference type="Pfam" id="PF01805">
    <property type="entry name" value="Surp"/>
    <property type="match status" value="2"/>
</dbReference>
<dbReference type="Proteomes" id="UP001314263">
    <property type="component" value="Unassembled WGS sequence"/>
</dbReference>
<dbReference type="PANTHER" id="PTHR13161">
    <property type="entry name" value="SPLICING FACTOR SUPPRESSOR OF WHITE APRICOT"/>
    <property type="match status" value="1"/>
</dbReference>
<evidence type="ECO:0000256" key="3">
    <source>
        <dbReference type="ARBA" id="ARBA00022884"/>
    </source>
</evidence>
<evidence type="ECO:0000313" key="9">
    <source>
        <dbReference type="EMBL" id="CAK0785895.1"/>
    </source>
</evidence>
<dbReference type="GO" id="GO:0000395">
    <property type="term" value="P:mRNA 5'-splice site recognition"/>
    <property type="evidence" value="ECO:0007669"/>
    <property type="project" value="TreeGrafter"/>
</dbReference>
<keyword evidence="2" id="KW-0677">Repeat</keyword>
<dbReference type="AlphaFoldDB" id="A0AAV1II52"/>
<dbReference type="SMART" id="SM00648">
    <property type="entry name" value="SWAP"/>
    <property type="match status" value="2"/>
</dbReference>
<feature type="compositionally biased region" description="Basic and acidic residues" evidence="7">
    <location>
        <begin position="856"/>
        <end position="868"/>
    </location>
</feature>
<dbReference type="InterPro" id="IPR019147">
    <property type="entry name" value="SWAP_N_domain"/>
</dbReference>
<keyword evidence="10" id="KW-1185">Reference proteome</keyword>
<dbReference type="InterPro" id="IPR000061">
    <property type="entry name" value="Surp"/>
</dbReference>
<dbReference type="SUPFAM" id="SSF109905">
    <property type="entry name" value="Surp module (SWAP domain)"/>
    <property type="match status" value="2"/>
</dbReference>
<feature type="region of interest" description="Disordered" evidence="7">
    <location>
        <begin position="238"/>
        <end position="260"/>
    </location>
</feature>
<feature type="compositionally biased region" description="Basic and acidic residues" evidence="7">
    <location>
        <begin position="329"/>
        <end position="340"/>
    </location>
</feature>
<evidence type="ECO:0000313" key="10">
    <source>
        <dbReference type="Proteomes" id="UP001314263"/>
    </source>
</evidence>
<feature type="compositionally biased region" description="Basic residues" evidence="7">
    <location>
        <begin position="795"/>
        <end position="819"/>
    </location>
</feature>
<comment type="caution">
    <text evidence="9">The sequence shown here is derived from an EMBL/GenBank/DDBJ whole genome shotgun (WGS) entry which is preliminary data.</text>
</comment>
<feature type="region of interest" description="Disordered" evidence="7">
    <location>
        <begin position="518"/>
        <end position="612"/>
    </location>
</feature>
<dbReference type="PROSITE" id="PS50128">
    <property type="entry name" value="SURP"/>
    <property type="match status" value="2"/>
</dbReference>
<evidence type="ECO:0000256" key="5">
    <source>
        <dbReference type="ARBA" id="ARBA00023163"/>
    </source>
</evidence>
<feature type="compositionally biased region" description="Basic and acidic residues" evidence="7">
    <location>
        <begin position="758"/>
        <end position="774"/>
    </location>
</feature>
<feature type="compositionally biased region" description="Basic and acidic residues" evidence="7">
    <location>
        <begin position="830"/>
        <end position="849"/>
    </location>
</feature>
<keyword evidence="6" id="KW-0508">mRNA splicing</keyword>
<feature type="domain" description="SURP motif" evidence="8">
    <location>
        <begin position="376"/>
        <end position="418"/>
    </location>
</feature>
<keyword evidence="3" id="KW-0694">RNA-binding</keyword>
<keyword evidence="4" id="KW-0805">Transcription regulation</keyword>
<gene>
    <name evidence="9" type="ORF">CVIRNUC_009108</name>
</gene>
<dbReference type="Gene3D" id="1.10.10.790">
    <property type="entry name" value="Surp module"/>
    <property type="match status" value="2"/>
</dbReference>
<feature type="compositionally biased region" description="Low complexity" evidence="7">
    <location>
        <begin position="283"/>
        <end position="298"/>
    </location>
</feature>
<sequence>MSKRRREALGPFAGVDRHAAHGLPSDTLGVQGTKLILHDDASGSISASIERNLLQIAATDIENVVDRFDVRLLLDEVPQAPSARRAAAAALDVGCSEEELDQERYADLTKQQETDPVDDLLLAAEQVNKADEKYQATGFQYGGQDMDAELDSQDGVGSYKPGFDAPSEHRHVMQGMTEQQHKVMLQTSRFVGAEGAQLELVLRVRQGQNAAFSFLKPDSPLHGYYRWLVNAQPQARAAAPGLSEGAEISPEAPPATGMQQELRDADNALSRLVSLYGTQDPESSSGSAGAPGASRQGADSPRSQDRVEAETHRTLHEQTEDSDAGATLDRQEPERQHAETPLKGSAALNGAVQSDLGQARQAQSAAAQPPAEVQGIIAKLMQFIKKSGVKFEASIRKRERTNPRFGFLLPEHIHHGYYREQAQAVLGREKAEELFASIPAGAQPPTAAAGEALPEPGTTPAAQQASLQAAQECILSAVQLPGARAPGQPVSQSRPEQGAPVQLTIRSNPSLASVALARRQAPLSQPASSEAASAAGSGKESSAQLSGRDVAEPEQAGREAAAADREDGAASSSSSSSRGSQEDRADAGSPSGSSGLSEMLEEGDLEQRAQRANTALARAFENGQGLDAALQAAARADAAEAEQALKLERRRLALQLLTACRSDADEAKKAAQVQRSAPTAQAILQHRLALLAEESASLEAEPEDEPEAGEISMPKPERVQPGAEMRMASQPRLEEVIREPPPKQADSSNSSGGSSGQREARKEGSPDSKADSPGRRRSRKRKKRSLSHSPNRAHTSSKHIKSRGRHTQKASSKKKRRRSPSASSEDDDGSIGKDRRNELTDKRQDRSADSSEDESDGGKRQRQKDAKHQKVKKKGAQSSRREHDQRRSDHKKEEGGTRHIVRSEAREHRAREPKPKGKAGHRRRHDWGTAKLTTPLEHHEPALKQPRSSVSANDVPDSLRARIKAMLAQSSAAS</sequence>
<feature type="compositionally biased region" description="Basic and acidic residues" evidence="7">
    <location>
        <begin position="302"/>
        <end position="319"/>
    </location>
</feature>
<evidence type="ECO:0000256" key="1">
    <source>
        <dbReference type="ARBA" id="ARBA00022664"/>
    </source>
</evidence>
<feature type="region of interest" description="Disordered" evidence="7">
    <location>
        <begin position="277"/>
        <end position="344"/>
    </location>
</feature>
<name>A0AAV1II52_9CHLO</name>
<evidence type="ECO:0000256" key="2">
    <source>
        <dbReference type="ARBA" id="ARBA00022737"/>
    </source>
</evidence>
<feature type="compositionally biased region" description="Basic and acidic residues" evidence="7">
    <location>
        <begin position="732"/>
        <end position="741"/>
    </location>
</feature>
<dbReference type="Pfam" id="PF09750">
    <property type="entry name" value="DRY_EERY"/>
    <property type="match status" value="1"/>
</dbReference>